<evidence type="ECO:0000313" key="8">
    <source>
        <dbReference type="EMBL" id="TXG59454.1"/>
    </source>
</evidence>
<gene>
    <name evidence="8" type="ORF">EZV62_014027</name>
</gene>
<dbReference type="GO" id="GO:0051726">
    <property type="term" value="P:regulation of cell cycle"/>
    <property type="evidence" value="ECO:0007669"/>
    <property type="project" value="InterPro"/>
</dbReference>
<feature type="domain" description="Cyclin-dependent kinase inhibitor" evidence="7">
    <location>
        <begin position="155"/>
        <end position="199"/>
    </location>
</feature>
<evidence type="ECO:0000256" key="6">
    <source>
        <dbReference type="SAM" id="MobiDB-lite"/>
    </source>
</evidence>
<keyword evidence="4" id="KW-0131">Cell cycle</keyword>
<protein>
    <recommendedName>
        <fullName evidence="5">Cyclin-dependent kinase inhibitor</fullName>
    </recommendedName>
</protein>
<dbReference type="Gene3D" id="4.10.365.10">
    <property type="entry name" value="p27"/>
    <property type="match status" value="1"/>
</dbReference>
<dbReference type="Pfam" id="PF02234">
    <property type="entry name" value="CDI"/>
    <property type="match status" value="1"/>
</dbReference>
<evidence type="ECO:0000256" key="3">
    <source>
        <dbReference type="ARBA" id="ARBA00023013"/>
    </source>
</evidence>
<sequence>MVRKYGRAGRLAEIAVMEVAEVVGVKTRTRARDGDDDGDDVEAPVAMAKRSKLDNDRRHVKLRNSETSLENSGCLDHHDRASTSCCSGSSERIQFVDLEEDTSVEVETSTYYSCRERREATSSSSEVGAESEAEELDSMAKKSEANSCPRSTVEKMPTDVEIEQFFVKAENQLQKEFAEKYNFDIVKDDPMEGRYEWIRLKP</sequence>
<dbReference type="OrthoDB" id="6373236at2759"/>
<comment type="caution">
    <text evidence="8">The sequence shown here is derived from an EMBL/GenBank/DDBJ whole genome shotgun (WGS) entry which is preliminary data.</text>
</comment>
<evidence type="ECO:0000256" key="2">
    <source>
        <dbReference type="ARBA" id="ARBA00010274"/>
    </source>
</evidence>
<organism evidence="8 9">
    <name type="scientific">Acer yangbiense</name>
    <dbReference type="NCBI Taxonomy" id="1000413"/>
    <lineage>
        <taxon>Eukaryota</taxon>
        <taxon>Viridiplantae</taxon>
        <taxon>Streptophyta</taxon>
        <taxon>Embryophyta</taxon>
        <taxon>Tracheophyta</taxon>
        <taxon>Spermatophyta</taxon>
        <taxon>Magnoliopsida</taxon>
        <taxon>eudicotyledons</taxon>
        <taxon>Gunneridae</taxon>
        <taxon>Pentapetalae</taxon>
        <taxon>rosids</taxon>
        <taxon>malvids</taxon>
        <taxon>Sapindales</taxon>
        <taxon>Sapindaceae</taxon>
        <taxon>Hippocastanoideae</taxon>
        <taxon>Acereae</taxon>
        <taxon>Acer</taxon>
    </lineage>
</organism>
<dbReference type="AlphaFoldDB" id="A0A5C7HRD4"/>
<dbReference type="InterPro" id="IPR003175">
    <property type="entry name" value="CDI_dom"/>
</dbReference>
<comment type="subcellular location">
    <subcellularLocation>
        <location evidence="1">Nucleus</location>
        <location evidence="1">Nucleoplasm</location>
    </subcellularLocation>
</comment>
<evidence type="ECO:0000313" key="9">
    <source>
        <dbReference type="Proteomes" id="UP000323000"/>
    </source>
</evidence>
<evidence type="ECO:0000259" key="7">
    <source>
        <dbReference type="Pfam" id="PF02234"/>
    </source>
</evidence>
<dbReference type="PIRSF" id="PIRSF017811">
    <property type="entry name" value="CDK_inhib_pln"/>
    <property type="match status" value="1"/>
</dbReference>
<feature type="region of interest" description="Disordered" evidence="6">
    <location>
        <begin position="54"/>
        <end position="73"/>
    </location>
</feature>
<dbReference type="EMBL" id="VAHF01000006">
    <property type="protein sequence ID" value="TXG59454.1"/>
    <property type="molecule type" value="Genomic_DNA"/>
</dbReference>
<evidence type="ECO:0000256" key="1">
    <source>
        <dbReference type="ARBA" id="ARBA00004642"/>
    </source>
</evidence>
<dbReference type="GO" id="GO:0005654">
    <property type="term" value="C:nucleoplasm"/>
    <property type="evidence" value="ECO:0007669"/>
    <property type="project" value="UniProtKB-SubCell"/>
</dbReference>
<feature type="region of interest" description="Disordered" evidence="6">
    <location>
        <begin position="115"/>
        <end position="154"/>
    </location>
</feature>
<dbReference type="GO" id="GO:0004861">
    <property type="term" value="F:cyclin-dependent protein serine/threonine kinase inhibitor activity"/>
    <property type="evidence" value="ECO:0007669"/>
    <property type="project" value="UniProtKB-UniRule"/>
</dbReference>
<name>A0A5C7HRD4_9ROSI</name>
<accession>A0A5C7HRD4</accession>
<evidence type="ECO:0000256" key="5">
    <source>
        <dbReference type="PIRNR" id="PIRNR017811"/>
    </source>
</evidence>
<dbReference type="PANTHER" id="PTHR46776">
    <property type="entry name" value="CYCLIN-DEPENDENT KINASE INHIBITOR 4-RELATED"/>
    <property type="match status" value="1"/>
</dbReference>
<dbReference type="InterPro" id="IPR044898">
    <property type="entry name" value="CDI_dom_sf"/>
</dbReference>
<keyword evidence="9" id="KW-1185">Reference proteome</keyword>
<dbReference type="InterPro" id="IPR044275">
    <property type="entry name" value="KRP"/>
</dbReference>
<proteinExistence type="inferred from homology"/>
<keyword evidence="3 5" id="KW-0649">Protein kinase inhibitor</keyword>
<reference evidence="9" key="1">
    <citation type="journal article" date="2019" name="Gigascience">
        <title>De novo genome assembly of the endangered Acer yangbiense, a plant species with extremely small populations endemic to Yunnan Province, China.</title>
        <authorList>
            <person name="Yang J."/>
            <person name="Wariss H.M."/>
            <person name="Tao L."/>
            <person name="Zhang R."/>
            <person name="Yun Q."/>
            <person name="Hollingsworth P."/>
            <person name="Dao Z."/>
            <person name="Luo G."/>
            <person name="Guo H."/>
            <person name="Ma Y."/>
            <person name="Sun W."/>
        </authorList>
    </citation>
    <scope>NUCLEOTIDE SEQUENCE [LARGE SCALE GENOMIC DNA]</scope>
    <source>
        <strain evidence="9">cv. Malutang</strain>
    </source>
</reference>
<evidence type="ECO:0000256" key="4">
    <source>
        <dbReference type="ARBA" id="ARBA00023306"/>
    </source>
</evidence>
<dbReference type="Proteomes" id="UP000323000">
    <property type="component" value="Chromosome 6"/>
</dbReference>
<comment type="similarity">
    <text evidence="2 5">Belongs to the CDI family. ICK/KRP subfamily.</text>
</comment>